<comment type="subunit">
    <text evidence="7">The complex comprises the extracytoplasmic solute receptor protein and the two transmembrane proteins.</text>
</comment>
<evidence type="ECO:0000256" key="2">
    <source>
        <dbReference type="ARBA" id="ARBA00022448"/>
    </source>
</evidence>
<keyword evidence="6 7" id="KW-0472">Membrane</keyword>
<keyword evidence="4 7" id="KW-0812">Transmembrane</keyword>
<evidence type="ECO:0000313" key="9">
    <source>
        <dbReference type="EMBL" id="PJK30602.1"/>
    </source>
</evidence>
<proteinExistence type="inferred from homology"/>
<dbReference type="InterPro" id="IPR055348">
    <property type="entry name" value="DctQ"/>
</dbReference>
<dbReference type="EMBL" id="PHIG01000025">
    <property type="protein sequence ID" value="PJK30602.1"/>
    <property type="molecule type" value="Genomic_DNA"/>
</dbReference>
<feature type="transmembrane region" description="Helical" evidence="7">
    <location>
        <begin position="48"/>
        <end position="66"/>
    </location>
</feature>
<evidence type="ECO:0000256" key="7">
    <source>
        <dbReference type="RuleBase" id="RU369079"/>
    </source>
</evidence>
<comment type="function">
    <text evidence="7">Part of the tripartite ATP-independent periplasmic (TRAP) transport system.</text>
</comment>
<dbReference type="RefSeq" id="WP_109792702.1">
    <property type="nucleotide sequence ID" value="NZ_PHIG01000025.1"/>
</dbReference>
<dbReference type="Pfam" id="PF04290">
    <property type="entry name" value="DctQ"/>
    <property type="match status" value="1"/>
</dbReference>
<dbReference type="GO" id="GO:0005886">
    <property type="term" value="C:plasma membrane"/>
    <property type="evidence" value="ECO:0007669"/>
    <property type="project" value="UniProtKB-SubCell"/>
</dbReference>
<reference evidence="9 10" key="1">
    <citation type="submission" date="2017-11" db="EMBL/GenBank/DDBJ databases">
        <title>Draft genome sequence of Rhizobiales bacterium SY3-13.</title>
        <authorList>
            <person name="Sun C."/>
        </authorList>
    </citation>
    <scope>NUCLEOTIDE SEQUENCE [LARGE SCALE GENOMIC DNA]</scope>
    <source>
        <strain evidence="9 10">SY3-13</strain>
    </source>
</reference>
<organism evidence="9 10">
    <name type="scientific">Minwuia thermotolerans</name>
    <dbReference type="NCBI Taxonomy" id="2056226"/>
    <lineage>
        <taxon>Bacteria</taxon>
        <taxon>Pseudomonadati</taxon>
        <taxon>Pseudomonadota</taxon>
        <taxon>Alphaproteobacteria</taxon>
        <taxon>Minwuiales</taxon>
        <taxon>Minwuiaceae</taxon>
        <taxon>Minwuia</taxon>
    </lineage>
</organism>
<evidence type="ECO:0000259" key="8">
    <source>
        <dbReference type="Pfam" id="PF04290"/>
    </source>
</evidence>
<dbReference type="GO" id="GO:0022857">
    <property type="term" value="F:transmembrane transporter activity"/>
    <property type="evidence" value="ECO:0007669"/>
    <property type="project" value="UniProtKB-UniRule"/>
</dbReference>
<keyword evidence="5 7" id="KW-1133">Transmembrane helix</keyword>
<keyword evidence="7" id="KW-0997">Cell inner membrane</keyword>
<evidence type="ECO:0000256" key="6">
    <source>
        <dbReference type="ARBA" id="ARBA00023136"/>
    </source>
</evidence>
<dbReference type="Proteomes" id="UP000229498">
    <property type="component" value="Unassembled WGS sequence"/>
</dbReference>
<evidence type="ECO:0000256" key="5">
    <source>
        <dbReference type="ARBA" id="ARBA00022989"/>
    </source>
</evidence>
<feature type="transmembrane region" description="Helical" evidence="7">
    <location>
        <begin position="7"/>
        <end position="28"/>
    </location>
</feature>
<evidence type="ECO:0000256" key="1">
    <source>
        <dbReference type="ARBA" id="ARBA00004651"/>
    </source>
</evidence>
<comment type="similarity">
    <text evidence="7">Belongs to the TRAP transporter small permease family.</text>
</comment>
<accession>A0A2M9G4G5</accession>
<keyword evidence="10" id="KW-1185">Reference proteome</keyword>
<protein>
    <recommendedName>
        <fullName evidence="7">TRAP transporter small permease protein</fullName>
    </recommendedName>
</protein>
<evidence type="ECO:0000313" key="10">
    <source>
        <dbReference type="Proteomes" id="UP000229498"/>
    </source>
</evidence>
<name>A0A2M9G4G5_9PROT</name>
<evidence type="ECO:0000256" key="3">
    <source>
        <dbReference type="ARBA" id="ARBA00022475"/>
    </source>
</evidence>
<keyword evidence="3" id="KW-1003">Cell membrane</keyword>
<dbReference type="OrthoDB" id="7875814at2"/>
<evidence type="ECO:0000256" key="4">
    <source>
        <dbReference type="ARBA" id="ARBA00022692"/>
    </source>
</evidence>
<dbReference type="AlphaFoldDB" id="A0A2M9G4G5"/>
<comment type="subcellular location">
    <subcellularLocation>
        <location evidence="7">Cell inner membrane</location>
        <topology evidence="7">Multi-pass membrane protein</topology>
    </subcellularLocation>
    <subcellularLocation>
        <location evidence="1">Cell membrane</location>
        <topology evidence="1">Multi-pass membrane protein</topology>
    </subcellularLocation>
</comment>
<feature type="domain" description="Tripartite ATP-independent periplasmic transporters DctQ component" evidence="8">
    <location>
        <begin position="24"/>
        <end position="151"/>
    </location>
</feature>
<sequence length="163" mass="17988">MAALLKWLLRLESLAAALAYVIVAGLLLGEIVAREVFASTIWGSQKMAVFAAIYAGFLGLCLATAANSHLRPQFADKWWPERWSPALGRIGDLISAAIFIGLGWIGIEFVSQTIQYGDEAAVIRWKLWWIQSVIVYAFFSSALRHLIFAARPDLKPAPDLAEV</sequence>
<gene>
    <name evidence="9" type="ORF">CVT23_06570</name>
</gene>
<comment type="caution">
    <text evidence="9">The sequence shown here is derived from an EMBL/GenBank/DDBJ whole genome shotgun (WGS) entry which is preliminary data.</text>
</comment>
<feature type="transmembrane region" description="Helical" evidence="7">
    <location>
        <begin position="127"/>
        <end position="147"/>
    </location>
</feature>
<keyword evidence="2 7" id="KW-0813">Transport</keyword>
<feature type="transmembrane region" description="Helical" evidence="7">
    <location>
        <begin position="86"/>
        <end position="107"/>
    </location>
</feature>